<dbReference type="InterPro" id="IPR029069">
    <property type="entry name" value="HotDog_dom_sf"/>
</dbReference>
<dbReference type="AlphaFoldDB" id="A0AA97FAG1"/>
<name>A0AA97FAG1_9EURY</name>
<accession>A0AA97FAG1</accession>
<evidence type="ECO:0000256" key="2">
    <source>
        <dbReference type="ARBA" id="ARBA00022801"/>
    </source>
</evidence>
<dbReference type="KEGG" id="mefw:F1737_01060"/>
<reference evidence="4 5" key="1">
    <citation type="submission" date="2019-09" db="EMBL/GenBank/DDBJ databases">
        <title>The complete genome of Methanoplanus sp. FWC-SCC4.</title>
        <authorList>
            <person name="Chen S.-C."/>
            <person name="Zhou Y.-Z."/>
            <person name="Lai M.-C."/>
        </authorList>
    </citation>
    <scope>NUCLEOTIDE SEQUENCE [LARGE SCALE GENOMIC DNA]</scope>
    <source>
        <strain evidence="4 5">FWC-SCC4</strain>
    </source>
</reference>
<dbReference type="NCBIfam" id="TIGR00369">
    <property type="entry name" value="unchar_dom_1"/>
    <property type="match status" value="1"/>
</dbReference>
<dbReference type="InterPro" id="IPR006683">
    <property type="entry name" value="Thioestr_dom"/>
</dbReference>
<dbReference type="Gene3D" id="3.10.129.10">
    <property type="entry name" value="Hotdog Thioesterase"/>
    <property type="match status" value="1"/>
</dbReference>
<organism evidence="4 5">
    <name type="scientific">Methanochimaera problematica</name>
    <dbReference type="NCBI Taxonomy" id="2609417"/>
    <lineage>
        <taxon>Archaea</taxon>
        <taxon>Methanobacteriati</taxon>
        <taxon>Methanobacteriota</taxon>
        <taxon>Stenosarchaea group</taxon>
        <taxon>Methanomicrobia</taxon>
        <taxon>Methanomicrobiales</taxon>
        <taxon>Methanomicrobiaceae</taxon>
        <taxon>Methanochimaera</taxon>
    </lineage>
</organism>
<dbReference type="Proteomes" id="UP001301797">
    <property type="component" value="Chromosome"/>
</dbReference>
<dbReference type="GO" id="GO:0047617">
    <property type="term" value="F:fatty acyl-CoA hydrolase activity"/>
    <property type="evidence" value="ECO:0007669"/>
    <property type="project" value="InterPro"/>
</dbReference>
<dbReference type="PANTHER" id="PTHR21660:SF1">
    <property type="entry name" value="ACYL-COENZYME A THIOESTERASE 13"/>
    <property type="match status" value="1"/>
</dbReference>
<dbReference type="GeneID" id="85228716"/>
<sequence>MSYPDEVLKKGRLANPYFCLMGIDPISFGDGGCVLLMDVRADMLNGAGWLQGGIYVSLADEAMALAISTILNAGEGIATISETTSFLRGVNTGKICAKASVVRRGRKIIFAEGIVFQKDDESKVLSKTTASFAVVKR</sequence>
<keyword evidence="5" id="KW-1185">Reference proteome</keyword>
<evidence type="ECO:0000259" key="3">
    <source>
        <dbReference type="Pfam" id="PF03061"/>
    </source>
</evidence>
<feature type="domain" description="Thioesterase" evidence="3">
    <location>
        <begin position="52"/>
        <end position="121"/>
    </location>
</feature>
<dbReference type="InterPro" id="IPR003736">
    <property type="entry name" value="PAAI_dom"/>
</dbReference>
<evidence type="ECO:0000313" key="5">
    <source>
        <dbReference type="Proteomes" id="UP001301797"/>
    </source>
</evidence>
<dbReference type="InterPro" id="IPR039298">
    <property type="entry name" value="ACOT13"/>
</dbReference>
<evidence type="ECO:0000313" key="4">
    <source>
        <dbReference type="EMBL" id="WOF15369.1"/>
    </source>
</evidence>
<protein>
    <submittedName>
        <fullName evidence="4">PaaI family thioesterase</fullName>
    </submittedName>
</protein>
<dbReference type="EMBL" id="CP043875">
    <property type="protein sequence ID" value="WOF15369.1"/>
    <property type="molecule type" value="Genomic_DNA"/>
</dbReference>
<dbReference type="Pfam" id="PF03061">
    <property type="entry name" value="4HBT"/>
    <property type="match status" value="1"/>
</dbReference>
<dbReference type="SUPFAM" id="SSF54637">
    <property type="entry name" value="Thioesterase/thiol ester dehydrase-isomerase"/>
    <property type="match status" value="1"/>
</dbReference>
<comment type="similarity">
    <text evidence="1">Belongs to the thioesterase PaaI family.</text>
</comment>
<evidence type="ECO:0000256" key="1">
    <source>
        <dbReference type="ARBA" id="ARBA00008324"/>
    </source>
</evidence>
<dbReference type="PANTHER" id="PTHR21660">
    <property type="entry name" value="THIOESTERASE SUPERFAMILY MEMBER-RELATED"/>
    <property type="match status" value="1"/>
</dbReference>
<gene>
    <name evidence="4" type="ORF">F1737_01060</name>
</gene>
<dbReference type="RefSeq" id="WP_317136939.1">
    <property type="nucleotide sequence ID" value="NZ_CP043875.1"/>
</dbReference>
<keyword evidence="2" id="KW-0378">Hydrolase</keyword>
<proteinExistence type="inferred from homology"/>
<dbReference type="CDD" id="cd03443">
    <property type="entry name" value="PaaI_thioesterase"/>
    <property type="match status" value="1"/>
</dbReference>